<evidence type="ECO:0000313" key="3">
    <source>
        <dbReference type="Proteomes" id="UP001527882"/>
    </source>
</evidence>
<dbReference type="Gene3D" id="3.40.1360.10">
    <property type="match status" value="1"/>
</dbReference>
<gene>
    <name evidence="2" type="ORF">O9H85_10860</name>
</gene>
<reference evidence="2 3" key="1">
    <citation type="submission" date="2022-12" db="EMBL/GenBank/DDBJ databases">
        <title>Draft genome sequence of Paenibacillus sp. dW9.</title>
        <authorList>
            <person name="Choi E.-W."/>
            <person name="Kim D.-U."/>
        </authorList>
    </citation>
    <scope>NUCLEOTIDE SEQUENCE [LARGE SCALE GENOMIC DNA]</scope>
    <source>
        <strain evidence="3">dW9</strain>
    </source>
</reference>
<dbReference type="Proteomes" id="UP001527882">
    <property type="component" value="Unassembled WGS sequence"/>
</dbReference>
<sequence length="502" mass="56043">MQGISMRTAKSSLDLEEWIAHYQKQLREEAFFYLRKRGIQPETAEAFRLGFDPGKIGFYVNSGKLGDFFENHIIIPVTNGDGVAVELIGRAIDHREPKYKALLGVEELMFNEEILSVTEDVVLCGGLFDVLSLAQARIPAVCVPSWLSFRETHAERLREKRVFICLGNDELGRRESVRIQTMLQSVAKETFIVGLPESFRDVNDFFVRVQDPMDAFISVLNHTMAENLHIPVAPDVKNITVYTEEYMKRHRGMGTGIPTGFTLLDDALFGGFRSGLYLIAGAASSGKTMLMKQMADHIALHQTPVVYLSWDMTGFELWARSVARIIGIEPQRVLSGKVEPDRIQEANKQYEQISKMLWTVECSMDMPQAEVIRSIGRIAAVAGRMPIVFIDHLSRIPLTGLASSGSATIQERLTLLAYSFKQWCKEWGGTVVAAIPSDLEQEGLPEGVEASADVIMLLKPSGTAYGEEGQSADLQLLKHRNGSLATIPMRLFHQQAKFCESP</sequence>
<dbReference type="InterPro" id="IPR027417">
    <property type="entry name" value="P-loop_NTPase"/>
</dbReference>
<accession>A0ABT4Q7W0</accession>
<organism evidence="2 3">
    <name type="scientific">Paenibacillus gyeongsangnamensis</name>
    <dbReference type="NCBI Taxonomy" id="3388067"/>
    <lineage>
        <taxon>Bacteria</taxon>
        <taxon>Bacillati</taxon>
        <taxon>Bacillota</taxon>
        <taxon>Bacilli</taxon>
        <taxon>Bacillales</taxon>
        <taxon>Paenibacillaceae</taxon>
        <taxon>Paenibacillus</taxon>
    </lineage>
</organism>
<keyword evidence="3" id="KW-1185">Reference proteome</keyword>
<dbReference type="InterPro" id="IPR037068">
    <property type="entry name" value="DNA_primase_core_N_sf"/>
</dbReference>
<dbReference type="RefSeq" id="WP_269881369.1">
    <property type="nucleotide sequence ID" value="NZ_JAQAGZ010000006.1"/>
</dbReference>
<dbReference type="CDD" id="cd01029">
    <property type="entry name" value="TOPRIM_primases"/>
    <property type="match status" value="1"/>
</dbReference>
<dbReference type="PANTHER" id="PTHR30153:SF2">
    <property type="entry name" value="REPLICATIVE DNA HELICASE"/>
    <property type="match status" value="1"/>
</dbReference>
<dbReference type="EMBL" id="JAQAGZ010000006">
    <property type="protein sequence ID" value="MCZ8512909.1"/>
    <property type="molecule type" value="Genomic_DNA"/>
</dbReference>
<dbReference type="Gene3D" id="3.40.50.300">
    <property type="entry name" value="P-loop containing nucleotide triphosphate hydrolases"/>
    <property type="match status" value="1"/>
</dbReference>
<dbReference type="SUPFAM" id="SSF56731">
    <property type="entry name" value="DNA primase core"/>
    <property type="match status" value="1"/>
</dbReference>
<comment type="caution">
    <text evidence="2">The sequence shown here is derived from an EMBL/GenBank/DDBJ whole genome shotgun (WGS) entry which is preliminary data.</text>
</comment>
<dbReference type="SUPFAM" id="SSF52540">
    <property type="entry name" value="P-loop containing nucleoside triphosphate hydrolases"/>
    <property type="match status" value="1"/>
</dbReference>
<dbReference type="Pfam" id="PF03796">
    <property type="entry name" value="DnaB_C"/>
    <property type="match status" value="1"/>
</dbReference>
<dbReference type="PROSITE" id="PS51199">
    <property type="entry name" value="SF4_HELICASE"/>
    <property type="match status" value="1"/>
</dbReference>
<proteinExistence type="predicted"/>
<dbReference type="InterPro" id="IPR034154">
    <property type="entry name" value="TOPRIM_DnaG/twinkle"/>
</dbReference>
<evidence type="ECO:0000259" key="1">
    <source>
        <dbReference type="PROSITE" id="PS51199"/>
    </source>
</evidence>
<dbReference type="PANTHER" id="PTHR30153">
    <property type="entry name" value="REPLICATIVE DNA HELICASE DNAB"/>
    <property type="match status" value="1"/>
</dbReference>
<dbReference type="InterPro" id="IPR007694">
    <property type="entry name" value="DNA_helicase_DnaB-like_C"/>
</dbReference>
<name>A0ABT4Q7W0_9BACL</name>
<feature type="domain" description="SF4 helicase" evidence="1">
    <location>
        <begin position="250"/>
        <end position="502"/>
    </location>
</feature>
<dbReference type="Gene3D" id="3.90.980.10">
    <property type="entry name" value="DNA primase, catalytic core, N-terminal domain"/>
    <property type="match status" value="1"/>
</dbReference>
<evidence type="ECO:0000313" key="2">
    <source>
        <dbReference type="EMBL" id="MCZ8512909.1"/>
    </source>
</evidence>
<protein>
    <submittedName>
        <fullName evidence="2">Toprim domain-containing protein</fullName>
    </submittedName>
</protein>
<dbReference type="Pfam" id="PF13155">
    <property type="entry name" value="Toprim_2"/>
    <property type="match status" value="1"/>
</dbReference>